<gene>
    <name evidence="1" type="ORF">O6H91_13G037900</name>
</gene>
<comment type="caution">
    <text evidence="1">The sequence shown here is derived from an EMBL/GenBank/DDBJ whole genome shotgun (WGS) entry which is preliminary data.</text>
</comment>
<proteinExistence type="predicted"/>
<protein>
    <submittedName>
        <fullName evidence="1">Uncharacterized protein</fullName>
    </submittedName>
</protein>
<dbReference type="Proteomes" id="UP001162992">
    <property type="component" value="Chromosome 13"/>
</dbReference>
<evidence type="ECO:0000313" key="1">
    <source>
        <dbReference type="EMBL" id="KAJ7533216.1"/>
    </source>
</evidence>
<keyword evidence="2" id="KW-1185">Reference proteome</keyword>
<name>A0ACC2BTT1_DIPCM</name>
<reference evidence="2" key="1">
    <citation type="journal article" date="2024" name="Proc. Natl. Acad. Sci. U.S.A.">
        <title>Extraordinary preservation of gene collinearity over three hundred million years revealed in homosporous lycophytes.</title>
        <authorList>
            <person name="Li C."/>
            <person name="Wickell D."/>
            <person name="Kuo L.Y."/>
            <person name="Chen X."/>
            <person name="Nie B."/>
            <person name="Liao X."/>
            <person name="Peng D."/>
            <person name="Ji J."/>
            <person name="Jenkins J."/>
            <person name="Williams M."/>
            <person name="Shu S."/>
            <person name="Plott C."/>
            <person name="Barry K."/>
            <person name="Rajasekar S."/>
            <person name="Grimwood J."/>
            <person name="Han X."/>
            <person name="Sun S."/>
            <person name="Hou Z."/>
            <person name="He W."/>
            <person name="Dai G."/>
            <person name="Sun C."/>
            <person name="Schmutz J."/>
            <person name="Leebens-Mack J.H."/>
            <person name="Li F.W."/>
            <person name="Wang L."/>
        </authorList>
    </citation>
    <scope>NUCLEOTIDE SEQUENCE [LARGE SCALE GENOMIC DNA]</scope>
    <source>
        <strain evidence="2">cv. PW_Plant_1</strain>
    </source>
</reference>
<dbReference type="EMBL" id="CM055104">
    <property type="protein sequence ID" value="KAJ7533216.1"/>
    <property type="molecule type" value="Genomic_DNA"/>
</dbReference>
<accession>A0ACC2BTT1</accession>
<evidence type="ECO:0000313" key="2">
    <source>
        <dbReference type="Proteomes" id="UP001162992"/>
    </source>
</evidence>
<organism evidence="1 2">
    <name type="scientific">Diphasiastrum complanatum</name>
    <name type="common">Issler's clubmoss</name>
    <name type="synonym">Lycopodium complanatum</name>
    <dbReference type="NCBI Taxonomy" id="34168"/>
    <lineage>
        <taxon>Eukaryota</taxon>
        <taxon>Viridiplantae</taxon>
        <taxon>Streptophyta</taxon>
        <taxon>Embryophyta</taxon>
        <taxon>Tracheophyta</taxon>
        <taxon>Lycopodiopsida</taxon>
        <taxon>Lycopodiales</taxon>
        <taxon>Lycopodiaceae</taxon>
        <taxon>Lycopodioideae</taxon>
        <taxon>Diphasiastrum</taxon>
    </lineage>
</organism>
<sequence>MDRLRMPSDAELMKIAIKDLQNSSLSTEERQLALQELLVLVEPIDNAIDVADLNKLGGLVALVNELERDEEELRTTAAWVLGKASQNNPDVQKQILHLGVLPRLIHMVRSSYSEEAVRALYAVSALIRNFPFAQEEFYLEGGSVLLQEIMSNTSTDIRLRRKSLFLLTDLAEQQLEIGGKQNSHFADERLLKSAVDLMGSSDLDTQEKALMAVRSLARLNSMTLKKLRDLCQLEAALENLRAQLQHLMKSEEHAELAQDMELLRQEVMKIMSSDSSDIVEQ</sequence>